<dbReference type="RefSeq" id="WP_078817214.1">
    <property type="nucleotide sequence ID" value="NZ_FUYJ01000002.1"/>
</dbReference>
<dbReference type="GO" id="GO:0009099">
    <property type="term" value="P:L-valine biosynthetic process"/>
    <property type="evidence" value="ECO:0007669"/>
    <property type="project" value="UniProtKB-UniRule"/>
</dbReference>
<comment type="cofactor">
    <cofactor evidence="10">
        <name>Mg(2+)</name>
        <dbReference type="ChEBI" id="CHEBI:18420"/>
    </cofactor>
    <text evidence="10">Binds 2 magnesium ions per subunit.</text>
</comment>
<dbReference type="GO" id="GO:0050661">
    <property type="term" value="F:NADP binding"/>
    <property type="evidence" value="ECO:0007669"/>
    <property type="project" value="InterPro"/>
</dbReference>
<comment type="pathway">
    <text evidence="2 10">Amino-acid biosynthesis; L-valine biosynthesis; L-valine from pyruvate: step 2/4.</text>
</comment>
<comment type="similarity">
    <text evidence="4 10 11">Belongs to the ketol-acid reductoisomerase family.</text>
</comment>
<evidence type="ECO:0000256" key="5">
    <source>
        <dbReference type="ARBA" id="ARBA00022605"/>
    </source>
</evidence>
<feature type="binding site" evidence="10 11">
    <location>
        <position position="230"/>
    </location>
    <ligand>
        <name>Mg(2+)</name>
        <dbReference type="ChEBI" id="CHEBI:18420"/>
        <label>2</label>
    </ligand>
</feature>
<comment type="catalytic activity">
    <reaction evidence="10">
        <text>(2R,3R)-2,3-dihydroxy-3-methylpentanoate + NADP(+) = (S)-2-ethyl-2-hydroxy-3-oxobutanoate + NADPH + H(+)</text>
        <dbReference type="Rhea" id="RHEA:13493"/>
        <dbReference type="ChEBI" id="CHEBI:15378"/>
        <dbReference type="ChEBI" id="CHEBI:49256"/>
        <dbReference type="ChEBI" id="CHEBI:49258"/>
        <dbReference type="ChEBI" id="CHEBI:57783"/>
        <dbReference type="ChEBI" id="CHEBI:58349"/>
        <dbReference type="EC" id="1.1.1.86"/>
    </reaction>
</comment>
<evidence type="ECO:0000259" key="13">
    <source>
        <dbReference type="PROSITE" id="PS51851"/>
    </source>
</evidence>
<feature type="domain" description="KARI N-terminal Rossmann" evidence="12">
    <location>
        <begin position="2"/>
        <end position="181"/>
    </location>
</feature>
<dbReference type="EC" id="1.1.1.86" evidence="10"/>
<comment type="catalytic activity">
    <reaction evidence="10">
        <text>(2R)-2,3-dihydroxy-3-methylbutanoate + NADP(+) = (2S)-2-acetolactate + NADPH + H(+)</text>
        <dbReference type="Rhea" id="RHEA:22068"/>
        <dbReference type="ChEBI" id="CHEBI:15378"/>
        <dbReference type="ChEBI" id="CHEBI:49072"/>
        <dbReference type="ChEBI" id="CHEBI:57783"/>
        <dbReference type="ChEBI" id="CHEBI:58349"/>
        <dbReference type="ChEBI" id="CHEBI:58476"/>
        <dbReference type="EC" id="1.1.1.86"/>
    </reaction>
</comment>
<dbReference type="GO" id="GO:0005829">
    <property type="term" value="C:cytosol"/>
    <property type="evidence" value="ECO:0007669"/>
    <property type="project" value="TreeGrafter"/>
</dbReference>
<evidence type="ECO:0000259" key="12">
    <source>
        <dbReference type="PROSITE" id="PS51850"/>
    </source>
</evidence>
<evidence type="ECO:0000256" key="9">
    <source>
        <dbReference type="ARBA" id="ARBA00023304"/>
    </source>
</evidence>
<organism evidence="14 15">
    <name type="scientific">Sporosarcina newyorkensis</name>
    <dbReference type="NCBI Taxonomy" id="759851"/>
    <lineage>
        <taxon>Bacteria</taxon>
        <taxon>Bacillati</taxon>
        <taxon>Bacillota</taxon>
        <taxon>Bacilli</taxon>
        <taxon>Bacillales</taxon>
        <taxon>Caryophanaceae</taxon>
        <taxon>Sporosarcina</taxon>
    </lineage>
</organism>
<dbReference type="Gene3D" id="6.10.240.10">
    <property type="match status" value="1"/>
</dbReference>
<evidence type="ECO:0000256" key="2">
    <source>
        <dbReference type="ARBA" id="ARBA00004864"/>
    </source>
</evidence>
<keyword evidence="15" id="KW-1185">Reference proteome</keyword>
<feature type="binding site" evidence="10 11">
    <location>
        <position position="251"/>
    </location>
    <ligand>
        <name>substrate</name>
    </ligand>
</feature>
<dbReference type="NCBIfam" id="TIGR00465">
    <property type="entry name" value="ilvC"/>
    <property type="match status" value="1"/>
</dbReference>
<feature type="domain" description="KARI C-terminal knotted" evidence="13">
    <location>
        <begin position="182"/>
        <end position="327"/>
    </location>
</feature>
<dbReference type="FunFam" id="3.40.50.720:FF:000023">
    <property type="entry name" value="Ketol-acid reductoisomerase (NADP(+))"/>
    <property type="match status" value="1"/>
</dbReference>
<comment type="pathway">
    <text evidence="3 10">Amino-acid biosynthesis; L-isoleucine biosynthesis; L-isoleucine from 2-oxobutanoate: step 2/4.</text>
</comment>
<keyword evidence="10" id="KW-0521">NADP</keyword>
<keyword evidence="5 10" id="KW-0028">Amino-acid biosynthesis</keyword>
<accession>A0A1T4Y0M9</accession>
<dbReference type="InterPro" id="IPR000506">
    <property type="entry name" value="KARI_C"/>
</dbReference>
<dbReference type="NCBIfam" id="NF009940">
    <property type="entry name" value="PRK13403.1"/>
    <property type="match status" value="1"/>
</dbReference>
<evidence type="ECO:0000256" key="8">
    <source>
        <dbReference type="ARBA" id="ARBA00023002"/>
    </source>
</evidence>
<keyword evidence="7 10" id="KW-0460">Magnesium</keyword>
<proteinExistence type="inferred from homology"/>
<evidence type="ECO:0000256" key="10">
    <source>
        <dbReference type="HAMAP-Rule" id="MF_00435"/>
    </source>
</evidence>
<gene>
    <name evidence="10" type="primary">ilvC</name>
    <name evidence="14" type="ORF">SAMN04244570_1613</name>
</gene>
<dbReference type="GO" id="GO:0009097">
    <property type="term" value="P:isoleucine biosynthetic process"/>
    <property type="evidence" value="ECO:0007669"/>
    <property type="project" value="UniProtKB-UniRule"/>
</dbReference>
<dbReference type="EMBL" id="FUYJ01000002">
    <property type="protein sequence ID" value="SKA95362.1"/>
    <property type="molecule type" value="Genomic_DNA"/>
</dbReference>
<evidence type="ECO:0000256" key="7">
    <source>
        <dbReference type="ARBA" id="ARBA00022842"/>
    </source>
</evidence>
<dbReference type="AlphaFoldDB" id="A0A1T4Y0M9"/>
<feature type="binding site" evidence="10 11">
    <location>
        <position position="190"/>
    </location>
    <ligand>
        <name>Mg(2+)</name>
        <dbReference type="ChEBI" id="CHEBI:18420"/>
        <label>2</label>
    </ligand>
</feature>
<feature type="binding site" evidence="10">
    <location>
        <begin position="25"/>
        <end position="28"/>
    </location>
    <ligand>
        <name>NADP(+)</name>
        <dbReference type="ChEBI" id="CHEBI:58349"/>
    </ligand>
</feature>
<comment type="caution">
    <text evidence="10">Lacks conserved residue(s) required for the propagation of feature annotation.</text>
</comment>
<feature type="binding site" evidence="10">
    <location>
        <position position="133"/>
    </location>
    <ligand>
        <name>NADP(+)</name>
        <dbReference type="ChEBI" id="CHEBI:58349"/>
    </ligand>
</feature>
<dbReference type="PIRSF" id="PIRSF000116">
    <property type="entry name" value="IlvC_gammaproteo"/>
    <property type="match status" value="1"/>
</dbReference>
<feature type="binding site" evidence="10">
    <location>
        <position position="52"/>
    </location>
    <ligand>
        <name>NADP(+)</name>
        <dbReference type="ChEBI" id="CHEBI:58349"/>
    </ligand>
</feature>
<dbReference type="PROSITE" id="PS51851">
    <property type="entry name" value="KARI_C"/>
    <property type="match status" value="1"/>
</dbReference>
<feature type="active site" evidence="10">
    <location>
        <position position="107"/>
    </location>
</feature>
<dbReference type="Gene3D" id="3.40.50.720">
    <property type="entry name" value="NAD(P)-binding Rossmann-like Domain"/>
    <property type="match status" value="1"/>
</dbReference>
<evidence type="ECO:0000313" key="14">
    <source>
        <dbReference type="EMBL" id="SKA95362.1"/>
    </source>
</evidence>
<evidence type="ECO:0000256" key="4">
    <source>
        <dbReference type="ARBA" id="ARBA00010318"/>
    </source>
</evidence>
<dbReference type="NCBIfam" id="NF004017">
    <property type="entry name" value="PRK05479.1"/>
    <property type="match status" value="1"/>
</dbReference>
<evidence type="ECO:0000256" key="1">
    <source>
        <dbReference type="ARBA" id="ARBA00002172"/>
    </source>
</evidence>
<protein>
    <recommendedName>
        <fullName evidence="10">Ketol-acid reductoisomerase (NADP(+))</fullName>
        <shortName evidence="10">KARI</shortName>
        <ecNumber evidence="10">1.1.1.86</ecNumber>
    </recommendedName>
    <alternativeName>
        <fullName evidence="10">Acetohydroxy-acid isomeroreductase</fullName>
        <shortName evidence="10">AHIR</shortName>
    </alternativeName>
    <alternativeName>
        <fullName evidence="10">Alpha-keto-beta-hydroxylacyl reductoisomerase</fullName>
    </alternativeName>
</protein>
<dbReference type="InterPro" id="IPR014359">
    <property type="entry name" value="KARI_prok"/>
</dbReference>
<sequence>MTKMYYNQDINEGLLQGKKIAIIGYGSQGHAHARNLKDSGFDVVVGVRAGKSFDQAKADGLEALSVKEASEKADIIMILLPDERQKQVYEAEIEPALTKGKSLVFAHGFNVHFGEIKPPADVDVFLVAPKGPGHLVRRTFEAGGGVPALFAVYQDVSGQAKDVALAYAKGIGSARGGVLETTFEEETVTDLFGEQAVLCGGLTSLVKAGFETLVEAGYQPELAYFETLHETKLIVDLMYEGGMAGMRYSISDTAEWGDFVSGPRVVDADTKARMKDILTDIQSGKFAKEWIEENENGRPKFNAIEKAEADHQIEQVGQKLRSMMPFINEGAKSKEEEVVASAKN</sequence>
<dbReference type="InterPro" id="IPR013116">
    <property type="entry name" value="KARI_N"/>
</dbReference>
<dbReference type="GO" id="GO:0000287">
    <property type="term" value="F:magnesium ion binding"/>
    <property type="evidence" value="ECO:0007669"/>
    <property type="project" value="UniProtKB-UniRule"/>
</dbReference>
<feature type="binding site" evidence="10 11">
    <location>
        <position position="190"/>
    </location>
    <ligand>
        <name>Mg(2+)</name>
        <dbReference type="ChEBI" id="CHEBI:18420"/>
        <label>1</label>
    </ligand>
</feature>
<dbReference type="InterPro" id="IPR008927">
    <property type="entry name" value="6-PGluconate_DH-like_C_sf"/>
</dbReference>
<dbReference type="UniPathway" id="UPA00047">
    <property type="reaction ID" value="UER00056"/>
</dbReference>
<evidence type="ECO:0000256" key="3">
    <source>
        <dbReference type="ARBA" id="ARBA00004885"/>
    </source>
</evidence>
<keyword evidence="14" id="KW-0413">Isomerase</keyword>
<comment type="function">
    <text evidence="1 10">Involved in the biosynthesis of branched-chain amino acids (BCAA). Catalyzes an alkyl-migration followed by a ketol-acid reduction of (S)-2-acetolactate (S2AL) to yield (R)-2,3-dihydroxy-isovalerate. In the isomerase reaction, S2AL is rearranged via a Mg-dependent methyl migration to produce 3-hydroxy-3-methyl-2-ketobutyrate (HMKB). In the reductase reaction, this 2-ketoacid undergoes a metal-dependent reduction by NADPH to yield (R)-2,3-dihydroxy-isovalerate.</text>
</comment>
<dbReference type="PROSITE" id="PS51850">
    <property type="entry name" value="KARI_N"/>
    <property type="match status" value="1"/>
</dbReference>
<dbReference type="SUPFAM" id="SSF51735">
    <property type="entry name" value="NAD(P)-binding Rossmann-fold domains"/>
    <property type="match status" value="1"/>
</dbReference>
<feature type="binding site" evidence="10 11">
    <location>
        <position position="226"/>
    </location>
    <ligand>
        <name>Mg(2+)</name>
        <dbReference type="ChEBI" id="CHEBI:18420"/>
        <label>2</label>
    </ligand>
</feature>
<dbReference type="Proteomes" id="UP000190042">
    <property type="component" value="Unassembled WGS sequence"/>
</dbReference>
<dbReference type="Pfam" id="PF07991">
    <property type="entry name" value="KARI_N"/>
    <property type="match status" value="1"/>
</dbReference>
<reference evidence="15" key="1">
    <citation type="submission" date="2017-02" db="EMBL/GenBank/DDBJ databases">
        <authorList>
            <person name="Varghese N."/>
            <person name="Submissions S."/>
        </authorList>
    </citation>
    <scope>NUCLEOTIDE SEQUENCE [LARGE SCALE GENOMIC DNA]</scope>
    <source>
        <strain evidence="15">DSM 23966</strain>
    </source>
</reference>
<dbReference type="HAMAP" id="MF_00435">
    <property type="entry name" value="IlvC"/>
    <property type="match status" value="1"/>
</dbReference>
<keyword evidence="8 10" id="KW-0560">Oxidoreductase</keyword>
<feature type="binding site" evidence="10">
    <location>
        <position position="48"/>
    </location>
    <ligand>
        <name>NADP(+)</name>
        <dbReference type="ChEBI" id="CHEBI:58349"/>
    </ligand>
</feature>
<dbReference type="GO" id="GO:0016853">
    <property type="term" value="F:isomerase activity"/>
    <property type="evidence" value="ECO:0007669"/>
    <property type="project" value="UniProtKB-KW"/>
</dbReference>
<name>A0A1T4Y0M9_9BACL</name>
<evidence type="ECO:0000256" key="11">
    <source>
        <dbReference type="PROSITE-ProRule" id="PRU01198"/>
    </source>
</evidence>
<feature type="binding site" evidence="10 11">
    <location>
        <position position="194"/>
    </location>
    <ligand>
        <name>Mg(2+)</name>
        <dbReference type="ChEBI" id="CHEBI:18420"/>
        <label>1</label>
    </ligand>
</feature>
<dbReference type="InterPro" id="IPR013023">
    <property type="entry name" value="KARI"/>
</dbReference>
<evidence type="ECO:0000313" key="15">
    <source>
        <dbReference type="Proteomes" id="UP000190042"/>
    </source>
</evidence>
<dbReference type="GO" id="GO:0004455">
    <property type="term" value="F:ketol-acid reductoisomerase activity"/>
    <property type="evidence" value="ECO:0007669"/>
    <property type="project" value="UniProtKB-UniRule"/>
</dbReference>
<dbReference type="PANTHER" id="PTHR21371:SF1">
    <property type="entry name" value="KETOL-ACID REDUCTOISOMERASE, MITOCHONDRIAL"/>
    <property type="match status" value="1"/>
</dbReference>
<keyword evidence="6 10" id="KW-0479">Metal-binding</keyword>
<keyword evidence="9 10" id="KW-0100">Branched-chain amino acid biosynthesis</keyword>
<evidence type="ECO:0000256" key="6">
    <source>
        <dbReference type="ARBA" id="ARBA00022723"/>
    </source>
</evidence>
<dbReference type="SUPFAM" id="SSF48179">
    <property type="entry name" value="6-phosphogluconate dehydrogenase C-terminal domain-like"/>
    <property type="match status" value="1"/>
</dbReference>
<dbReference type="InterPro" id="IPR036291">
    <property type="entry name" value="NAD(P)-bd_dom_sf"/>
</dbReference>
<dbReference type="PANTHER" id="PTHR21371">
    <property type="entry name" value="KETOL-ACID REDUCTOISOMERASE, MITOCHONDRIAL"/>
    <property type="match status" value="1"/>
</dbReference>
<dbReference type="Pfam" id="PF01450">
    <property type="entry name" value="KARI_C"/>
    <property type="match status" value="1"/>
</dbReference>
<dbReference type="UniPathway" id="UPA00049">
    <property type="reaction ID" value="UER00060"/>
</dbReference>